<protein>
    <recommendedName>
        <fullName evidence="15">ATP-dependent zinc metalloprotease FtsH</fullName>
        <ecNumber evidence="15">3.4.24.-</ecNumber>
    </recommendedName>
</protein>
<dbReference type="GO" id="GO:0005524">
    <property type="term" value="F:ATP binding"/>
    <property type="evidence" value="ECO:0007669"/>
    <property type="project" value="UniProtKB-UniRule"/>
</dbReference>
<dbReference type="FunFam" id="1.10.8.60:FF:000001">
    <property type="entry name" value="ATP-dependent zinc metalloprotease FtsH"/>
    <property type="match status" value="1"/>
</dbReference>
<dbReference type="Pfam" id="PF00004">
    <property type="entry name" value="AAA"/>
    <property type="match status" value="1"/>
</dbReference>
<feature type="compositionally biased region" description="Acidic residues" evidence="17">
    <location>
        <begin position="649"/>
        <end position="660"/>
    </location>
</feature>
<dbReference type="EMBL" id="JAAVVK010000002">
    <property type="protein sequence ID" value="NKE38575.1"/>
    <property type="molecule type" value="Genomic_DNA"/>
</dbReference>
<comment type="subunit">
    <text evidence="15">Homohexamer.</text>
</comment>
<evidence type="ECO:0000256" key="5">
    <source>
        <dbReference type="ARBA" id="ARBA00022692"/>
    </source>
</evidence>
<dbReference type="InterPro" id="IPR005936">
    <property type="entry name" value="FtsH"/>
</dbReference>
<evidence type="ECO:0000256" key="8">
    <source>
        <dbReference type="ARBA" id="ARBA00022801"/>
    </source>
</evidence>
<keyword evidence="6 15" id="KW-0479">Metal-binding</keyword>
<dbReference type="Gene3D" id="1.10.8.60">
    <property type="match status" value="1"/>
</dbReference>
<keyword evidence="10 15" id="KW-0067">ATP-binding</keyword>
<evidence type="ECO:0000256" key="14">
    <source>
        <dbReference type="ARBA" id="ARBA00061570"/>
    </source>
</evidence>
<evidence type="ECO:0000256" key="13">
    <source>
        <dbReference type="ARBA" id="ARBA00023136"/>
    </source>
</evidence>
<comment type="subcellular location">
    <subcellularLocation>
        <location evidence="15">Cell membrane</location>
        <topology evidence="15">Multi-pass membrane protein</topology>
        <orientation evidence="15">Cytoplasmic side</orientation>
    </subcellularLocation>
    <subcellularLocation>
        <location evidence="1">Membrane</location>
    </subcellularLocation>
</comment>
<proteinExistence type="inferred from homology"/>
<dbReference type="HAMAP" id="MF_01458">
    <property type="entry name" value="FtsH"/>
    <property type="match status" value="1"/>
</dbReference>
<keyword evidence="11 15" id="KW-1133">Transmembrane helix</keyword>
<dbReference type="Pfam" id="PF01434">
    <property type="entry name" value="Peptidase_M41"/>
    <property type="match status" value="1"/>
</dbReference>
<feature type="binding site" evidence="15">
    <location>
        <position position="444"/>
    </location>
    <ligand>
        <name>Zn(2+)</name>
        <dbReference type="ChEBI" id="CHEBI:29105"/>
        <note>catalytic</note>
    </ligand>
</feature>
<dbReference type="Proteomes" id="UP000584587">
    <property type="component" value="Unassembled WGS sequence"/>
</dbReference>
<comment type="similarity">
    <text evidence="2 15">In the C-terminal section; belongs to the peptidase M41 family.</text>
</comment>
<keyword evidence="20" id="KW-1185">Reference proteome</keyword>
<feature type="transmembrane region" description="Helical" evidence="15">
    <location>
        <begin position="6"/>
        <end position="26"/>
    </location>
</feature>
<dbReference type="FunFam" id="1.20.58.760:FF:000001">
    <property type="entry name" value="ATP-dependent zinc metalloprotease FtsH"/>
    <property type="match status" value="1"/>
</dbReference>
<evidence type="ECO:0000313" key="19">
    <source>
        <dbReference type="EMBL" id="NKE38575.1"/>
    </source>
</evidence>
<name>A0A846TSU1_9MOLU</name>
<keyword evidence="9 15" id="KW-0862">Zinc</keyword>
<dbReference type="InterPro" id="IPR037219">
    <property type="entry name" value="Peptidase_M41-like"/>
</dbReference>
<feature type="compositionally biased region" description="Basic and acidic residues" evidence="17">
    <location>
        <begin position="635"/>
        <end position="648"/>
    </location>
</feature>
<comment type="similarity">
    <text evidence="16">Belongs to the AAA ATPase family.</text>
</comment>
<feature type="binding site" evidence="15">
    <location>
        <position position="440"/>
    </location>
    <ligand>
        <name>Zn(2+)</name>
        <dbReference type="ChEBI" id="CHEBI:29105"/>
        <note>catalytic</note>
    </ligand>
</feature>
<dbReference type="EC" id="3.4.24.-" evidence="15"/>
<dbReference type="InterPro" id="IPR003593">
    <property type="entry name" value="AAA+_ATPase"/>
</dbReference>
<keyword evidence="3 15" id="KW-1003">Cell membrane</keyword>
<sequence length="669" mass="74313">MKINWMVILVLILFLAFIGFLLWYFLKGNVVKLSSTELYNLFKDGVLPGDTNQVVFNGGLSVSFGPNTLTLNGYLTVNGKMIHYASTISNKYWDDQIYGMLLPSGATGAIASKVNGLKYWDYDSQAVSIWKNLLVNLLPILILVFGSFWLMTRLTKSSGGMSPFSMGKNRAKTQKSDTKFSDVAGIKEEKQELEEIVDYLKFPQRYSQMGARTPKGVLLVGPPGTGKTLLAKAVAGEAGVPFFSISGAEFEEVFVGVGASRVREMFNAAKKTAPCIIFIDEIDAVGRKRASAATTANEQTLNQLLVEMDGFQTNVGIIIMAATNRRDVLDDALLRPGRFDREITLSWPDIKEREAILRLHARNKNISPKVNFQRIAERTPGFSGAQLENVLNEATLLAVRHNKNVIGLVEIDEAIDRVVGGPAKTSRVITDRDKQIVSYHEAGHALIGLKLEHASKVQKVTIIPRGQAGGYTIMTPKEETMFYSKMHLLATITGYLGGRASEEIIFGKPNVTTGAHDDLEKATNIARRMITEYGMSEDLGLAQFENPRDDMMPFAKSTISNNIANRIDDEIKQNLEECYKEALKVIKANRKTLDLLATSLMTLETITAEQIEYINVHNKLPQEVLDRQKELDREKLIKSKVDEQAENEKESDDAADDSDETITAKPKKK</sequence>
<reference evidence="19 20" key="1">
    <citation type="submission" date="2020-04" db="EMBL/GenBank/DDBJ databases">
        <title>Complete genome sequence of Spiroplasma platyhelix ATCC 51748, an insect isolate.</title>
        <authorList>
            <person name="Green E.A."/>
            <person name="Klassen J.L."/>
        </authorList>
    </citation>
    <scope>NUCLEOTIDE SEQUENCE [LARGE SCALE GENOMIC DNA]</scope>
    <source>
        <strain evidence="19 20">PALS-1</strain>
    </source>
</reference>
<dbReference type="InterPro" id="IPR027417">
    <property type="entry name" value="P-loop_NTPase"/>
</dbReference>
<dbReference type="PROSITE" id="PS00674">
    <property type="entry name" value="AAA"/>
    <property type="match status" value="1"/>
</dbReference>
<comment type="caution">
    <text evidence="19">The sequence shown here is derived from an EMBL/GenBank/DDBJ whole genome shotgun (WGS) entry which is preliminary data.</text>
</comment>
<evidence type="ECO:0000256" key="4">
    <source>
        <dbReference type="ARBA" id="ARBA00022670"/>
    </source>
</evidence>
<dbReference type="Gene3D" id="1.20.58.760">
    <property type="entry name" value="Peptidase M41"/>
    <property type="match status" value="1"/>
</dbReference>
<dbReference type="InterPro" id="IPR041569">
    <property type="entry name" value="AAA_lid_3"/>
</dbReference>
<dbReference type="GO" id="GO:0004222">
    <property type="term" value="F:metalloendopeptidase activity"/>
    <property type="evidence" value="ECO:0007669"/>
    <property type="project" value="InterPro"/>
</dbReference>
<evidence type="ECO:0000256" key="10">
    <source>
        <dbReference type="ARBA" id="ARBA00022840"/>
    </source>
</evidence>
<dbReference type="InterPro" id="IPR003960">
    <property type="entry name" value="ATPase_AAA_CS"/>
</dbReference>
<keyword evidence="13 15" id="KW-0472">Membrane</keyword>
<dbReference type="Gene3D" id="3.40.50.300">
    <property type="entry name" value="P-loop containing nucleotide triphosphate hydrolases"/>
    <property type="match status" value="1"/>
</dbReference>
<comment type="cofactor">
    <cofactor evidence="15">
        <name>Zn(2+)</name>
        <dbReference type="ChEBI" id="CHEBI:29105"/>
    </cofactor>
    <text evidence="15">Binds 1 zinc ion per subunit.</text>
</comment>
<dbReference type="SUPFAM" id="SSF140990">
    <property type="entry name" value="FtsH protease domain-like"/>
    <property type="match status" value="1"/>
</dbReference>
<dbReference type="SUPFAM" id="SSF52540">
    <property type="entry name" value="P-loop containing nucleoside triphosphate hydrolases"/>
    <property type="match status" value="1"/>
</dbReference>
<dbReference type="GO" id="GO:0016887">
    <property type="term" value="F:ATP hydrolysis activity"/>
    <property type="evidence" value="ECO:0007669"/>
    <property type="project" value="UniProtKB-UniRule"/>
</dbReference>
<feature type="region of interest" description="Disordered" evidence="17">
    <location>
        <begin position="635"/>
        <end position="669"/>
    </location>
</feature>
<dbReference type="GO" id="GO:0004176">
    <property type="term" value="F:ATP-dependent peptidase activity"/>
    <property type="evidence" value="ECO:0007669"/>
    <property type="project" value="InterPro"/>
</dbReference>
<evidence type="ECO:0000256" key="11">
    <source>
        <dbReference type="ARBA" id="ARBA00022989"/>
    </source>
</evidence>
<feature type="active site" evidence="15">
    <location>
        <position position="441"/>
    </location>
</feature>
<dbReference type="NCBIfam" id="TIGR01241">
    <property type="entry name" value="FtsH_fam"/>
    <property type="match status" value="1"/>
</dbReference>
<dbReference type="GO" id="GO:0005886">
    <property type="term" value="C:plasma membrane"/>
    <property type="evidence" value="ECO:0007669"/>
    <property type="project" value="UniProtKB-SubCell"/>
</dbReference>
<dbReference type="PANTHER" id="PTHR23076:SF97">
    <property type="entry name" value="ATP-DEPENDENT ZINC METALLOPROTEASE YME1L1"/>
    <property type="match status" value="1"/>
</dbReference>
<organism evidence="19 20">
    <name type="scientific">Spiroplasma platyhelix PALS-1</name>
    <dbReference type="NCBI Taxonomy" id="1276218"/>
    <lineage>
        <taxon>Bacteria</taxon>
        <taxon>Bacillati</taxon>
        <taxon>Mycoplasmatota</taxon>
        <taxon>Mollicutes</taxon>
        <taxon>Entomoplasmatales</taxon>
        <taxon>Spiroplasmataceae</taxon>
        <taxon>Spiroplasma</taxon>
    </lineage>
</organism>
<evidence type="ECO:0000256" key="2">
    <source>
        <dbReference type="ARBA" id="ARBA00010044"/>
    </source>
</evidence>
<dbReference type="Pfam" id="PF17862">
    <property type="entry name" value="AAA_lid_3"/>
    <property type="match status" value="1"/>
</dbReference>
<dbReference type="CDD" id="cd19501">
    <property type="entry name" value="RecA-like_FtsH"/>
    <property type="match status" value="1"/>
</dbReference>
<evidence type="ECO:0000256" key="15">
    <source>
        <dbReference type="HAMAP-Rule" id="MF_01458"/>
    </source>
</evidence>
<dbReference type="AlphaFoldDB" id="A0A846TSU1"/>
<evidence type="ECO:0000256" key="1">
    <source>
        <dbReference type="ARBA" id="ARBA00004370"/>
    </source>
</evidence>
<dbReference type="FunFam" id="3.40.50.300:FF:000001">
    <property type="entry name" value="ATP-dependent zinc metalloprotease FtsH"/>
    <property type="match status" value="1"/>
</dbReference>
<dbReference type="GO" id="GO:0008270">
    <property type="term" value="F:zinc ion binding"/>
    <property type="evidence" value="ECO:0007669"/>
    <property type="project" value="UniProtKB-UniRule"/>
</dbReference>
<evidence type="ECO:0000256" key="16">
    <source>
        <dbReference type="RuleBase" id="RU003651"/>
    </source>
</evidence>
<feature type="binding site" evidence="15">
    <location>
        <position position="518"/>
    </location>
    <ligand>
        <name>Zn(2+)</name>
        <dbReference type="ChEBI" id="CHEBI:29105"/>
        <note>catalytic</note>
    </ligand>
</feature>
<keyword evidence="5 15" id="KW-0812">Transmembrane</keyword>
<feature type="transmembrane region" description="Helical" evidence="15">
    <location>
        <begin position="133"/>
        <end position="151"/>
    </location>
</feature>
<evidence type="ECO:0000256" key="7">
    <source>
        <dbReference type="ARBA" id="ARBA00022741"/>
    </source>
</evidence>
<dbReference type="GO" id="GO:0006508">
    <property type="term" value="P:proteolysis"/>
    <property type="evidence" value="ECO:0007669"/>
    <property type="project" value="UniProtKB-KW"/>
</dbReference>
<gene>
    <name evidence="19" type="primary">hflB</name>
    <name evidence="15" type="synonym">ftsH</name>
    <name evidence="19" type="ORF">HER12_02255</name>
</gene>
<dbReference type="GO" id="GO:0030163">
    <property type="term" value="P:protein catabolic process"/>
    <property type="evidence" value="ECO:0007669"/>
    <property type="project" value="UniProtKB-UniRule"/>
</dbReference>
<feature type="domain" description="AAA+ ATPase" evidence="18">
    <location>
        <begin position="213"/>
        <end position="349"/>
    </location>
</feature>
<evidence type="ECO:0000256" key="3">
    <source>
        <dbReference type="ARBA" id="ARBA00022475"/>
    </source>
</evidence>
<evidence type="ECO:0000256" key="9">
    <source>
        <dbReference type="ARBA" id="ARBA00022833"/>
    </source>
</evidence>
<keyword evidence="7 15" id="KW-0547">Nucleotide-binding</keyword>
<evidence type="ECO:0000256" key="12">
    <source>
        <dbReference type="ARBA" id="ARBA00023049"/>
    </source>
</evidence>
<keyword evidence="4 15" id="KW-0645">Protease</keyword>
<evidence type="ECO:0000256" key="17">
    <source>
        <dbReference type="SAM" id="MobiDB-lite"/>
    </source>
</evidence>
<evidence type="ECO:0000313" key="20">
    <source>
        <dbReference type="Proteomes" id="UP000584587"/>
    </source>
</evidence>
<feature type="binding site" evidence="15">
    <location>
        <begin position="221"/>
        <end position="228"/>
    </location>
    <ligand>
        <name>ATP</name>
        <dbReference type="ChEBI" id="CHEBI:30616"/>
    </ligand>
</feature>
<dbReference type="InterPro" id="IPR003959">
    <property type="entry name" value="ATPase_AAA_core"/>
</dbReference>
<evidence type="ECO:0000256" key="6">
    <source>
        <dbReference type="ARBA" id="ARBA00022723"/>
    </source>
</evidence>
<comment type="function">
    <text evidence="15">Acts as a processive, ATP-dependent zinc metallopeptidase for both cytoplasmic and membrane proteins. Plays a role in the quality control of integral membrane proteins.</text>
</comment>
<comment type="similarity">
    <text evidence="14 15">In the central section; belongs to the AAA ATPase family.</text>
</comment>
<dbReference type="InterPro" id="IPR000642">
    <property type="entry name" value="Peptidase_M41"/>
</dbReference>
<dbReference type="PANTHER" id="PTHR23076">
    <property type="entry name" value="METALLOPROTEASE M41 FTSH"/>
    <property type="match status" value="1"/>
</dbReference>
<keyword evidence="8 15" id="KW-0378">Hydrolase</keyword>
<keyword evidence="12 15" id="KW-0482">Metalloprotease</keyword>
<accession>A0A846TSU1</accession>
<dbReference type="SMART" id="SM00382">
    <property type="entry name" value="AAA"/>
    <property type="match status" value="1"/>
</dbReference>
<evidence type="ECO:0000259" key="18">
    <source>
        <dbReference type="SMART" id="SM00382"/>
    </source>
</evidence>